<protein>
    <recommendedName>
        <fullName evidence="1">LUD domain-containing protein</fullName>
    </recommendedName>
</protein>
<comment type="caution">
    <text evidence="2">The sequence shown here is derived from an EMBL/GenBank/DDBJ whole genome shotgun (WGS) entry which is preliminary data.</text>
</comment>
<dbReference type="Pfam" id="PF02589">
    <property type="entry name" value="LUD_dom"/>
    <property type="match status" value="1"/>
</dbReference>
<dbReference type="EMBL" id="VSSQ01003810">
    <property type="protein sequence ID" value="MPM22434.1"/>
    <property type="molecule type" value="Genomic_DNA"/>
</dbReference>
<dbReference type="AlphaFoldDB" id="A0A644Y8I6"/>
<evidence type="ECO:0000259" key="1">
    <source>
        <dbReference type="Pfam" id="PF02589"/>
    </source>
</evidence>
<dbReference type="PANTHER" id="PTHR36179">
    <property type="entry name" value="LUD_DOM DOMAIN-CONTAINING PROTEIN"/>
    <property type="match status" value="1"/>
</dbReference>
<sequence>MNTINTKECYNALLAQKLIEEFKKRNMEGLYCASKEDALKKVLEMIPKESLVSCGSSVTLDEIGLRAALKSEGYNFLDPKDAQAQGASAMEKIAHQALSADYFLMSSNAISATGEMVNADGIGNRVAPLIFGPKNVIVIAGINKVEPNLDAAILRVKNYAAQMICLAFKKDYSNFDDLSKAAKHSCNQLVITSGSVFKGRIKVIIVGESLGY</sequence>
<reference evidence="2" key="1">
    <citation type="submission" date="2019-08" db="EMBL/GenBank/DDBJ databases">
        <authorList>
            <person name="Kucharzyk K."/>
            <person name="Murdoch R.W."/>
            <person name="Higgins S."/>
            <person name="Loffler F."/>
        </authorList>
    </citation>
    <scope>NUCLEOTIDE SEQUENCE</scope>
</reference>
<organism evidence="2">
    <name type="scientific">bioreactor metagenome</name>
    <dbReference type="NCBI Taxonomy" id="1076179"/>
    <lineage>
        <taxon>unclassified sequences</taxon>
        <taxon>metagenomes</taxon>
        <taxon>ecological metagenomes</taxon>
    </lineage>
</organism>
<gene>
    <name evidence="2" type="ORF">SDC9_68889</name>
</gene>
<evidence type="ECO:0000313" key="2">
    <source>
        <dbReference type="EMBL" id="MPM22434.1"/>
    </source>
</evidence>
<dbReference type="PANTHER" id="PTHR36179:SF2">
    <property type="entry name" value="LUD DOMAIN-CONTAINING PROTEIN"/>
    <property type="match status" value="1"/>
</dbReference>
<accession>A0A644Y8I6</accession>
<dbReference type="InterPro" id="IPR003741">
    <property type="entry name" value="LUD_dom"/>
</dbReference>
<proteinExistence type="predicted"/>
<name>A0A644Y8I6_9ZZZZ</name>
<feature type="domain" description="LUD" evidence="1">
    <location>
        <begin position="16"/>
        <end position="206"/>
    </location>
</feature>